<dbReference type="Pfam" id="PF14060">
    <property type="entry name" value="DUF4252"/>
    <property type="match status" value="1"/>
</dbReference>
<proteinExistence type="predicted"/>
<dbReference type="InterPro" id="IPR025348">
    <property type="entry name" value="DUF4252"/>
</dbReference>
<gene>
    <name evidence="1" type="ORF">ACFFVF_17680</name>
</gene>
<accession>A0ABV5GSG3</accession>
<name>A0ABV5GSG3_9FLAO</name>
<dbReference type="RefSeq" id="WP_236453766.1">
    <property type="nucleotide sequence ID" value="NZ_CBCSGE010000011.1"/>
</dbReference>
<evidence type="ECO:0000313" key="1">
    <source>
        <dbReference type="EMBL" id="MFB9098338.1"/>
    </source>
</evidence>
<keyword evidence="2" id="KW-1185">Reference proteome</keyword>
<dbReference type="PROSITE" id="PS51257">
    <property type="entry name" value="PROKAR_LIPOPROTEIN"/>
    <property type="match status" value="1"/>
</dbReference>
<dbReference type="EMBL" id="JBHMEY010000080">
    <property type="protein sequence ID" value="MFB9098338.1"/>
    <property type="molecule type" value="Genomic_DNA"/>
</dbReference>
<protein>
    <submittedName>
        <fullName evidence="1">DUF4252 domain-containing protein</fullName>
    </submittedName>
</protein>
<comment type="caution">
    <text evidence="1">The sequence shown here is derived from an EMBL/GenBank/DDBJ whole genome shotgun (WGS) entry which is preliminary data.</text>
</comment>
<organism evidence="1 2">
    <name type="scientific">Flavobacterium jumunjinense</name>
    <dbReference type="NCBI Taxonomy" id="998845"/>
    <lineage>
        <taxon>Bacteria</taxon>
        <taxon>Pseudomonadati</taxon>
        <taxon>Bacteroidota</taxon>
        <taxon>Flavobacteriia</taxon>
        <taxon>Flavobacteriales</taxon>
        <taxon>Flavobacteriaceae</taxon>
        <taxon>Flavobacterium</taxon>
    </lineage>
</organism>
<sequence>MKKLIFIILTAIMVSCNNEPSLQKYFVENSESSNFIALDITPSIINTGKLSLTKSDKEALNAFEKMNILAFKKDSLNDVAYVSEKKKVKELLKGKSYQELMRMGSGNDGGALYFVGEDDDIDEFVLFANKKENGFALVRILGDNMNPTQIMKLINLISKSDLNMKEFESLKQMIK</sequence>
<dbReference type="Proteomes" id="UP001589607">
    <property type="component" value="Unassembled WGS sequence"/>
</dbReference>
<reference evidence="1 2" key="1">
    <citation type="submission" date="2024-09" db="EMBL/GenBank/DDBJ databases">
        <authorList>
            <person name="Sun Q."/>
            <person name="Mori K."/>
        </authorList>
    </citation>
    <scope>NUCLEOTIDE SEQUENCE [LARGE SCALE GENOMIC DNA]</scope>
    <source>
        <strain evidence="1 2">CECT 7955</strain>
    </source>
</reference>
<evidence type="ECO:0000313" key="2">
    <source>
        <dbReference type="Proteomes" id="UP001589607"/>
    </source>
</evidence>